<evidence type="ECO:0000313" key="3">
    <source>
        <dbReference type="Proteomes" id="UP000663828"/>
    </source>
</evidence>
<dbReference type="AlphaFoldDB" id="A0A814K753"/>
<feature type="region of interest" description="Disordered" evidence="1">
    <location>
        <begin position="243"/>
        <end position="266"/>
    </location>
</feature>
<dbReference type="Proteomes" id="UP000663828">
    <property type="component" value="Unassembled WGS sequence"/>
</dbReference>
<sequence>MSSPTRPTRPYISLDDEHTKHFFTKDRIKKHLRKAQLLNRNGEILTEAEYANRQRNALVRDENQKKIDDAIMEVLNDMAREHWAYARDYASNLEKNLRHEFRRIEKEFHRCTQPITIRYMHDGRTQIDPTNPVSDNHFSATKNSTRPSKSVSLPRIYAGRDSHQQQSSDESNVQSSTEVNDMRQQLDGLINELISFKRKFNIEGTDGDLERMARLEEQQTILSRKYEEERQRVDKLHRQFEKFHDQRKSSEKHNQQVQHSNQKSIDVKELHDRVLSLEISLRNSPSGLFQGAVNKDIAREPIHDTNEKVKIQSDRSLTRLEKPPNSVVHSDDHQSAKETINTNNPFQDQLSVLTKSMGEEPIRHTKSSQGSVSQMNKHFEQRFNDLEHRLQIFPSPSNLVLIEERLARLENRPRHINHHQTPPQQSQATRKLEPMLELNEQKISQMFAEIEERLQRQYQTFSDRIKSLLENKPGHGLVGRLIQESDTHEDQKILELQQSVQENPSNNFIRKSNRQPITTTSLPPSEENPYSKKELRDDALNTKELQAIMPFIEALPMFDIYNDNEWN</sequence>
<gene>
    <name evidence="2" type="ORF">XAT740_LOCUS15579</name>
</gene>
<keyword evidence="3" id="KW-1185">Reference proteome</keyword>
<feature type="compositionally biased region" description="Polar residues" evidence="1">
    <location>
        <begin position="255"/>
        <end position="264"/>
    </location>
</feature>
<name>A0A814K753_ADIRI</name>
<accession>A0A814K753</accession>
<feature type="compositionally biased region" description="Polar residues" evidence="1">
    <location>
        <begin position="127"/>
        <end position="151"/>
    </location>
</feature>
<proteinExistence type="predicted"/>
<reference evidence="2" key="1">
    <citation type="submission" date="2021-02" db="EMBL/GenBank/DDBJ databases">
        <authorList>
            <person name="Nowell W R."/>
        </authorList>
    </citation>
    <scope>NUCLEOTIDE SEQUENCE</scope>
</reference>
<feature type="region of interest" description="Disordered" evidence="1">
    <location>
        <begin position="299"/>
        <end position="342"/>
    </location>
</feature>
<feature type="compositionally biased region" description="Basic and acidic residues" evidence="1">
    <location>
        <begin position="243"/>
        <end position="254"/>
    </location>
</feature>
<evidence type="ECO:0000313" key="2">
    <source>
        <dbReference type="EMBL" id="CAF1047171.1"/>
    </source>
</evidence>
<feature type="compositionally biased region" description="Basic and acidic residues" evidence="1">
    <location>
        <begin position="299"/>
        <end position="322"/>
    </location>
</feature>
<comment type="caution">
    <text evidence="2">The sequence shown here is derived from an EMBL/GenBank/DDBJ whole genome shotgun (WGS) entry which is preliminary data.</text>
</comment>
<organism evidence="2 3">
    <name type="scientific">Adineta ricciae</name>
    <name type="common">Rotifer</name>
    <dbReference type="NCBI Taxonomy" id="249248"/>
    <lineage>
        <taxon>Eukaryota</taxon>
        <taxon>Metazoa</taxon>
        <taxon>Spiralia</taxon>
        <taxon>Gnathifera</taxon>
        <taxon>Rotifera</taxon>
        <taxon>Eurotatoria</taxon>
        <taxon>Bdelloidea</taxon>
        <taxon>Adinetida</taxon>
        <taxon>Adinetidae</taxon>
        <taxon>Adineta</taxon>
    </lineage>
</organism>
<feature type="region of interest" description="Disordered" evidence="1">
    <location>
        <begin position="498"/>
        <end position="533"/>
    </location>
</feature>
<feature type="compositionally biased region" description="Polar residues" evidence="1">
    <location>
        <begin position="498"/>
        <end position="523"/>
    </location>
</feature>
<feature type="compositionally biased region" description="Polar residues" evidence="1">
    <location>
        <begin position="164"/>
        <end position="179"/>
    </location>
</feature>
<evidence type="ECO:0000256" key="1">
    <source>
        <dbReference type="SAM" id="MobiDB-lite"/>
    </source>
</evidence>
<feature type="region of interest" description="Disordered" evidence="1">
    <location>
        <begin position="120"/>
        <end position="179"/>
    </location>
</feature>
<dbReference type="EMBL" id="CAJNOR010000966">
    <property type="protein sequence ID" value="CAF1047171.1"/>
    <property type="molecule type" value="Genomic_DNA"/>
</dbReference>
<protein>
    <submittedName>
        <fullName evidence="2">Uncharacterized protein</fullName>
    </submittedName>
</protein>